<keyword evidence="1" id="KW-0732">Signal</keyword>
<evidence type="ECO:0000313" key="2">
    <source>
        <dbReference type="EMBL" id="TWU00541.1"/>
    </source>
</evidence>
<evidence type="ECO:0000256" key="1">
    <source>
        <dbReference type="SAM" id="SignalP"/>
    </source>
</evidence>
<name>A0A5C6AM99_9BACT</name>
<dbReference type="AlphaFoldDB" id="A0A5C6AM99"/>
<dbReference type="EMBL" id="SJPR01000001">
    <property type="protein sequence ID" value="TWU00541.1"/>
    <property type="molecule type" value="Genomic_DNA"/>
</dbReference>
<dbReference type="Gene3D" id="2.50.20.10">
    <property type="entry name" value="Lipoprotein localisation LolA/LolB/LppX"/>
    <property type="match status" value="1"/>
</dbReference>
<sequence precursor="true">MPDSLRTIRWIAVLLSSLAANPSPTVAQPFGLPNLNFEAAVEVAVDEPMQKLLGRMHDACNDAKTLSADLVYTVSSVKRQQLVTANVKLMKPNFAKVEYTYIAEPAFPSLLGCDGDRVCLFTPSSFRADRTFEPGPFDPLLGAQQASALAKGGGSFSFAPADGEASNVRLWDAAPLQAFFNPDWAARQLYASDFSEFNLESPQTIDGVRYDVLYHRFQQGNIAGGASSNFNQRLYVAPDGLIHQYVLEFQSADAKGVQVARLKNVETNEPMDAEDFRLIIDQSEDVEIPAEEPADEEK</sequence>
<protein>
    <submittedName>
        <fullName evidence="2">Uncharacterized protein</fullName>
    </submittedName>
</protein>
<accession>A0A5C6AM99</accession>
<comment type="caution">
    <text evidence="2">The sequence shown here is derived from an EMBL/GenBank/DDBJ whole genome shotgun (WGS) entry which is preliminary data.</text>
</comment>
<reference evidence="2 3" key="1">
    <citation type="submission" date="2019-02" db="EMBL/GenBank/DDBJ databases">
        <title>Deep-cultivation of Planctomycetes and their phenomic and genomic characterization uncovers novel biology.</title>
        <authorList>
            <person name="Wiegand S."/>
            <person name="Jogler M."/>
            <person name="Boedeker C."/>
            <person name="Pinto D."/>
            <person name="Vollmers J."/>
            <person name="Rivas-Marin E."/>
            <person name="Kohn T."/>
            <person name="Peeters S.H."/>
            <person name="Heuer A."/>
            <person name="Rast P."/>
            <person name="Oberbeckmann S."/>
            <person name="Bunk B."/>
            <person name="Jeske O."/>
            <person name="Meyerdierks A."/>
            <person name="Storesund J.E."/>
            <person name="Kallscheuer N."/>
            <person name="Luecker S."/>
            <person name="Lage O.M."/>
            <person name="Pohl T."/>
            <person name="Merkel B.J."/>
            <person name="Hornburger P."/>
            <person name="Mueller R.-W."/>
            <person name="Bruemmer F."/>
            <person name="Labrenz M."/>
            <person name="Spormann A.M."/>
            <person name="Op Den Camp H."/>
            <person name="Overmann J."/>
            <person name="Amann R."/>
            <person name="Jetten M.S.M."/>
            <person name="Mascher T."/>
            <person name="Medema M.H."/>
            <person name="Devos D.P."/>
            <person name="Kaster A.-K."/>
            <person name="Ovreas L."/>
            <person name="Rohde M."/>
            <person name="Galperin M.Y."/>
            <person name="Jogler C."/>
        </authorList>
    </citation>
    <scope>NUCLEOTIDE SEQUENCE [LARGE SCALE GENOMIC DNA]</scope>
    <source>
        <strain evidence="2 3">Pla108</strain>
    </source>
</reference>
<organism evidence="2 3">
    <name type="scientific">Botrimarina colliarenosi</name>
    <dbReference type="NCBI Taxonomy" id="2528001"/>
    <lineage>
        <taxon>Bacteria</taxon>
        <taxon>Pseudomonadati</taxon>
        <taxon>Planctomycetota</taxon>
        <taxon>Planctomycetia</taxon>
        <taxon>Pirellulales</taxon>
        <taxon>Lacipirellulaceae</taxon>
        <taxon>Botrimarina</taxon>
    </lineage>
</organism>
<keyword evidence="3" id="KW-1185">Reference proteome</keyword>
<evidence type="ECO:0000313" key="3">
    <source>
        <dbReference type="Proteomes" id="UP000317421"/>
    </source>
</evidence>
<proteinExistence type="predicted"/>
<feature type="chain" id="PRO_5023035876" evidence="1">
    <location>
        <begin position="28"/>
        <end position="298"/>
    </location>
</feature>
<feature type="signal peptide" evidence="1">
    <location>
        <begin position="1"/>
        <end position="27"/>
    </location>
</feature>
<gene>
    <name evidence="2" type="ORF">Pla108_14930</name>
</gene>
<dbReference type="Proteomes" id="UP000317421">
    <property type="component" value="Unassembled WGS sequence"/>
</dbReference>